<reference evidence="2 3" key="1">
    <citation type="submission" date="2016-11" db="EMBL/GenBank/DDBJ databases">
        <authorList>
            <person name="Jaros S."/>
            <person name="Januszkiewicz K."/>
            <person name="Wedrychowicz H."/>
        </authorList>
    </citation>
    <scope>NUCLEOTIDE SEQUENCE [LARGE SCALE GENOMIC DNA]</scope>
    <source>
        <strain evidence="2 3">DSM 2631</strain>
    </source>
</reference>
<dbReference type="OrthoDB" id="2882585at2"/>
<keyword evidence="1" id="KW-0472">Membrane</keyword>
<dbReference type="Pfam" id="PF15525">
    <property type="entry name" value="DUF4652"/>
    <property type="match status" value="1"/>
</dbReference>
<accession>A0A1M4TU39</accession>
<dbReference type="STRING" id="1533.SAMN05443638_103122"/>
<evidence type="ECO:0000256" key="1">
    <source>
        <dbReference type="SAM" id="Phobius"/>
    </source>
</evidence>
<keyword evidence="1" id="KW-1133">Transmembrane helix</keyword>
<protein>
    <recommendedName>
        <fullName evidence="4">Zinc-finger</fullName>
    </recommendedName>
</protein>
<proteinExistence type="predicted"/>
<dbReference type="SUPFAM" id="SSF82171">
    <property type="entry name" value="DPP6 N-terminal domain-like"/>
    <property type="match status" value="1"/>
</dbReference>
<evidence type="ECO:0000313" key="2">
    <source>
        <dbReference type="EMBL" id="SHE47962.1"/>
    </source>
</evidence>
<gene>
    <name evidence="2" type="ORF">SAMN05443638_103122</name>
</gene>
<dbReference type="AlphaFoldDB" id="A0A1M4TU39"/>
<sequence length="419" mass="49716">MNCNTFKKYILKMINGKLPKDLEKAMKNHMNRCNSCKEVYYEKLNNEEILKKLIKDEKISSKDKFIDDYKNEYKFYKKEKKYNFFIISIVILIFIICGIIVEKNKKYIFKVNGNNNFLENGEKVDQSLEKQIDKIKHNYKINGSEVMPKIRYKILNNYYNTNWKVYTYNNEKYEAVIDNNKESKLIVKFNGKNSFIKEYYICNNANDNIYFKDISWTNEGKLLIAINKSYGNEKYGEIYLLDVNKNKLSLIYNTKENNQLIKSISVSKDKEQIQIILSEDSNKRGNNLNSNEKIIKYSKEDILNREGYGYGIILNDIFMALRNKNINYISNEFLFGFDKKENAKIVNIYNRNSKISDEYLNITDFPKKEYFKELGFDDFKVLLLKGDEDYISVVLGKVKKDSEWKIISINCLNNENIQD</sequence>
<keyword evidence="1" id="KW-0812">Transmembrane</keyword>
<evidence type="ECO:0000313" key="3">
    <source>
        <dbReference type="Proteomes" id="UP000184035"/>
    </source>
</evidence>
<dbReference type="EMBL" id="FQVM01000003">
    <property type="protein sequence ID" value="SHE47962.1"/>
    <property type="molecule type" value="Genomic_DNA"/>
</dbReference>
<dbReference type="Gene3D" id="2.40.128.660">
    <property type="entry name" value="Uncharacterised protein PF15525, DUF4652"/>
    <property type="match status" value="1"/>
</dbReference>
<name>A0A1M4TU39_9CLOT</name>
<dbReference type="RefSeq" id="WP_072892783.1">
    <property type="nucleotide sequence ID" value="NZ_FQVM01000003.1"/>
</dbReference>
<evidence type="ECO:0008006" key="4">
    <source>
        <dbReference type="Google" id="ProtNLM"/>
    </source>
</evidence>
<keyword evidence="3" id="KW-1185">Reference proteome</keyword>
<dbReference type="Proteomes" id="UP000184035">
    <property type="component" value="Unassembled WGS sequence"/>
</dbReference>
<dbReference type="InterPro" id="IPR028102">
    <property type="entry name" value="DUF4652"/>
</dbReference>
<feature type="transmembrane region" description="Helical" evidence="1">
    <location>
        <begin position="82"/>
        <end position="101"/>
    </location>
</feature>
<organism evidence="2 3">
    <name type="scientific">Clostridium fallax</name>
    <dbReference type="NCBI Taxonomy" id="1533"/>
    <lineage>
        <taxon>Bacteria</taxon>
        <taxon>Bacillati</taxon>
        <taxon>Bacillota</taxon>
        <taxon>Clostridia</taxon>
        <taxon>Eubacteriales</taxon>
        <taxon>Clostridiaceae</taxon>
        <taxon>Clostridium</taxon>
    </lineage>
</organism>